<dbReference type="VEuPathDB" id="FungiDB:CGB_M0420C"/>
<dbReference type="EMBL" id="CP000298">
    <property type="protein sequence ID" value="ADV25424.1"/>
    <property type="molecule type" value="Genomic_DNA"/>
</dbReference>
<dbReference type="GeneID" id="10185890"/>
<keyword evidence="2" id="KW-1185">Reference proteome</keyword>
<name>E6RF18_CRYGW</name>
<dbReference type="AlphaFoldDB" id="E6RF18"/>
<accession>E6RF18</accession>
<dbReference type="RefSeq" id="XP_003197211.1">
    <property type="nucleotide sequence ID" value="XM_003197163.1"/>
</dbReference>
<evidence type="ECO:0000313" key="2">
    <source>
        <dbReference type="Proteomes" id="UP000007805"/>
    </source>
</evidence>
<dbReference type="Proteomes" id="UP000007805">
    <property type="component" value="Chromosome M"/>
</dbReference>
<evidence type="ECO:0000313" key="1">
    <source>
        <dbReference type="EMBL" id="ADV25424.1"/>
    </source>
</evidence>
<sequence>MQDWHPDLFSWEKYHNLCLWNIWASNSSKIKNGTCLPTVAKFVLVCMCTVKNESMATAPNGLYQPAIKYKL</sequence>
<dbReference type="KEGG" id="cgi:CGB_M0420C"/>
<protein>
    <submittedName>
        <fullName evidence="1">Uncharacterized protein</fullName>
    </submittedName>
</protein>
<dbReference type="HOGENOM" id="CLU_2739938_0_0_1"/>
<gene>
    <name evidence="1" type="ordered locus">CGB_M0420C</name>
</gene>
<reference key="2">
    <citation type="journal article" date="2011" name="MBio">
        <title>Genome variation in Cryptococcus gattii, an emerging pathogen of immunocompetent hosts.</title>
        <authorList>
            <person name="D'Souza C.A."/>
            <person name="Kronstad J.W."/>
            <person name="Taylor G."/>
            <person name="Warren R."/>
            <person name="Yuen M."/>
            <person name="Hu G."/>
            <person name="Jung W.H."/>
            <person name="Sham A."/>
            <person name="Kidd S.E."/>
            <person name="Tangen K."/>
            <person name="Lee N."/>
            <person name="Zeilmaker T."/>
            <person name="Sawkins J."/>
            <person name="McVicker G."/>
            <person name="Shah S."/>
            <person name="Gnerre S."/>
            <person name="Griggs A."/>
            <person name="Zeng Q."/>
            <person name="Bartlett K."/>
            <person name="Li W."/>
            <person name="Wang X."/>
            <person name="Heitman J."/>
            <person name="Stajich J.E."/>
            <person name="Fraser J.A."/>
            <person name="Meyer W."/>
            <person name="Carter D."/>
            <person name="Schein J."/>
            <person name="Krzywinski M."/>
            <person name="Kwong-Chung K.J."/>
            <person name="Varma A."/>
            <person name="Wang J."/>
            <person name="Brunham R."/>
            <person name="Fyfe M."/>
            <person name="Ouellette B.F.F."/>
            <person name="Siddiqui A."/>
            <person name="Marra M."/>
            <person name="Jones S."/>
            <person name="Holt R."/>
            <person name="Birren B.W."/>
            <person name="Galagan J.E."/>
            <person name="Cuomo C.A."/>
        </authorList>
    </citation>
    <scope>NUCLEOTIDE SEQUENCE</scope>
    <source>
        <strain>WM276</strain>
    </source>
</reference>
<reference evidence="1 2" key="1">
    <citation type="journal article" date="2011" name="MBio">
        <title>Genome variation in Cryptococcus gattii, an emerging pathogen of immunocompetent hosts.</title>
        <authorList>
            <person name="D'Souza C.A."/>
            <person name="Kronstad J.W."/>
            <person name="Taylor G."/>
            <person name="Warren R."/>
            <person name="Yuen M."/>
            <person name="Hu G."/>
            <person name="Jung W.H."/>
            <person name="Sham A."/>
            <person name="Kidd S.E."/>
            <person name="Tangen K."/>
            <person name="Lee N."/>
            <person name="Zeilmaker T."/>
            <person name="Sawkins J."/>
            <person name="McVicker G."/>
            <person name="Shah S."/>
            <person name="Gnerre S."/>
            <person name="Griggs A."/>
            <person name="Zeng Q."/>
            <person name="Bartlett K."/>
            <person name="Li W."/>
            <person name="Wang X."/>
            <person name="Heitman J."/>
            <person name="Stajich J.E."/>
            <person name="Fraser J.A."/>
            <person name="Meyer W."/>
            <person name="Carter D."/>
            <person name="Schein J."/>
            <person name="Krzywinski M."/>
            <person name="Kwon-Chung K.J."/>
            <person name="Varma A."/>
            <person name="Wang J."/>
            <person name="Brunham R."/>
            <person name="Fyfe M."/>
            <person name="Ouellette B.F."/>
            <person name="Siddiqui A."/>
            <person name="Marra M."/>
            <person name="Jones S."/>
            <person name="Holt R."/>
            <person name="Birren B.W."/>
            <person name="Galagan J.E."/>
            <person name="Cuomo C.A."/>
        </authorList>
    </citation>
    <scope>NUCLEOTIDE SEQUENCE [LARGE SCALE GENOMIC DNA]</scope>
    <source>
        <strain evidence="2">WM276 / ATCC MYA-4071</strain>
    </source>
</reference>
<organism evidence="1 2">
    <name type="scientific">Cryptococcus gattii serotype B (strain WM276 / ATCC MYA-4071)</name>
    <name type="common">Filobasidiella gattii</name>
    <name type="synonym">Cryptococcus bacillisporus</name>
    <dbReference type="NCBI Taxonomy" id="367775"/>
    <lineage>
        <taxon>Eukaryota</taxon>
        <taxon>Fungi</taxon>
        <taxon>Dikarya</taxon>
        <taxon>Basidiomycota</taxon>
        <taxon>Agaricomycotina</taxon>
        <taxon>Tremellomycetes</taxon>
        <taxon>Tremellales</taxon>
        <taxon>Cryptococcaceae</taxon>
        <taxon>Cryptococcus</taxon>
        <taxon>Cryptococcus gattii species complex</taxon>
    </lineage>
</organism>
<proteinExistence type="predicted"/>